<dbReference type="EMBL" id="JAKNFS010000002">
    <property type="protein sequence ID" value="MCG4764149.1"/>
    <property type="molecule type" value="Genomic_DNA"/>
</dbReference>
<gene>
    <name evidence="2" type="ORF">L0N21_01225</name>
</gene>
<accession>A0AAE3JRV7</accession>
<comment type="caution">
    <text evidence="2">The sequence shown here is derived from an EMBL/GenBank/DDBJ whole genome shotgun (WGS) entry which is preliminary data.</text>
</comment>
<organism evidence="2 3">
    <name type="scientific">Fusicatenibacter saccharivorans</name>
    <dbReference type="NCBI Taxonomy" id="1150298"/>
    <lineage>
        <taxon>Bacteria</taxon>
        <taxon>Bacillati</taxon>
        <taxon>Bacillota</taxon>
        <taxon>Clostridia</taxon>
        <taxon>Lachnospirales</taxon>
        <taxon>Lachnospiraceae</taxon>
        <taxon>Fusicatenibacter</taxon>
    </lineage>
</organism>
<feature type="chain" id="PRO_5042068980" evidence="1">
    <location>
        <begin position="25"/>
        <end position="366"/>
    </location>
</feature>
<evidence type="ECO:0000313" key="3">
    <source>
        <dbReference type="Proteomes" id="UP001199915"/>
    </source>
</evidence>
<keyword evidence="1" id="KW-0732">Signal</keyword>
<reference evidence="2" key="1">
    <citation type="submission" date="2022-01" db="EMBL/GenBank/DDBJ databases">
        <title>Collection of gut derived symbiotic bacterial strains cultured from healthy donors.</title>
        <authorList>
            <person name="Lin H."/>
            <person name="Kohout C."/>
            <person name="Waligurski E."/>
            <person name="Pamer E.G."/>
        </authorList>
    </citation>
    <scope>NUCLEOTIDE SEQUENCE</scope>
    <source>
        <strain evidence="2">DFI.5.49</strain>
    </source>
</reference>
<dbReference type="Proteomes" id="UP001199915">
    <property type="component" value="Unassembled WGS sequence"/>
</dbReference>
<sequence>MKSTRILPSVLIIATMLQTSNVYALDQEASASVSSVDSTGIAQTLQTLKAEYMDAIVDTDDFQSMYQQVQNQMASTEQLDLAEYYAQNYEITFPTENLYDLSDVDITSGYDSSVTNAQYISLASQCMNTYSDYVDASGQSGNSMQLFQSQFGDVTKGLSLSTPTLPEGYDMSHLVSSAASNVSDIYKDALASSGVSSVKDSINTQWIFQKAASGPDSYSIKSYSELSKMNSGGQEAQKTQKDLFDEATEANQDTYNNLNTDLTQKTQKELLKIVDTDSSVLFAGSDKQAAKNQLKQIKQATNASGKITRKVNAITDAASDSWNRLKNSVTAKSEDEIKDALQSNVEANKKDKWGFRGKKSITGFIN</sequence>
<feature type="signal peptide" evidence="1">
    <location>
        <begin position="1"/>
        <end position="24"/>
    </location>
</feature>
<proteinExistence type="predicted"/>
<evidence type="ECO:0000313" key="2">
    <source>
        <dbReference type="EMBL" id="MCG4764149.1"/>
    </source>
</evidence>
<protein>
    <submittedName>
        <fullName evidence="2">Uncharacterized protein</fullName>
    </submittedName>
</protein>
<dbReference type="AlphaFoldDB" id="A0AAE3JRV7"/>
<evidence type="ECO:0000256" key="1">
    <source>
        <dbReference type="SAM" id="SignalP"/>
    </source>
</evidence>
<dbReference type="RefSeq" id="WP_238032705.1">
    <property type="nucleotide sequence ID" value="NZ_JAKNFS010000002.1"/>
</dbReference>
<name>A0AAE3JRV7_9FIRM</name>